<feature type="region of interest" description="Disordered" evidence="4">
    <location>
        <begin position="1"/>
        <end position="28"/>
    </location>
</feature>
<dbReference type="InterPro" id="IPR012318">
    <property type="entry name" value="HTH_CRP"/>
</dbReference>
<dbReference type="Pfam" id="PF13545">
    <property type="entry name" value="HTH_Crp_2"/>
    <property type="match status" value="1"/>
</dbReference>
<dbReference type="CDD" id="cd00038">
    <property type="entry name" value="CAP_ED"/>
    <property type="match status" value="1"/>
</dbReference>
<dbReference type="OrthoDB" id="7643467at2"/>
<dbReference type="Proteomes" id="UP000484015">
    <property type="component" value="Unassembled WGS sequence"/>
</dbReference>
<dbReference type="SUPFAM" id="SSF46785">
    <property type="entry name" value="Winged helix' DNA-binding domain"/>
    <property type="match status" value="1"/>
</dbReference>
<sequence length="278" mass="30638">MPSYCCPPPPNAHPRLPSNGIPSGSAPARDNTLSTISCASCRMRDLCLPAGLSDSECAGFERLVVRRRLLLRGEILHQMNEPMQDKLYAVHSGQIKCYQVSYAGEQRITALPFGGEILGCDAIGSMVHATSAQANCPSIICEFNYSQLVAAARNFTPLARRMELLLSKALAHQQSVNLMLSLPRAEQKLATFLLQTAWACALRGGDGITFELGLSRRDIADYLGLTDATIARLLQRFIRYGCLAVFRRRFTLLDAIRLRDIARGDYHTGEARRAQQAL</sequence>
<dbReference type="InterPro" id="IPR018490">
    <property type="entry name" value="cNMP-bd_dom_sf"/>
</dbReference>
<dbReference type="PROSITE" id="PS51063">
    <property type="entry name" value="HTH_CRP_2"/>
    <property type="match status" value="1"/>
</dbReference>
<gene>
    <name evidence="6" type="ORF">GM668_10035</name>
</gene>
<proteinExistence type="predicted"/>
<evidence type="ECO:0000313" key="6">
    <source>
        <dbReference type="EMBL" id="MTW02419.1"/>
    </source>
</evidence>
<accession>A0A6L6PZ24</accession>
<keyword evidence="1" id="KW-0805">Transcription regulation</keyword>
<evidence type="ECO:0000256" key="3">
    <source>
        <dbReference type="ARBA" id="ARBA00023163"/>
    </source>
</evidence>
<evidence type="ECO:0000259" key="5">
    <source>
        <dbReference type="PROSITE" id="PS51063"/>
    </source>
</evidence>
<keyword evidence="7" id="KW-1185">Reference proteome</keyword>
<dbReference type="InterPro" id="IPR036390">
    <property type="entry name" value="WH_DNA-bd_sf"/>
</dbReference>
<keyword evidence="2" id="KW-0238">DNA-binding</keyword>
<evidence type="ECO:0000313" key="7">
    <source>
        <dbReference type="Proteomes" id="UP000484015"/>
    </source>
</evidence>
<comment type="caution">
    <text evidence="6">The sequence shown here is derived from an EMBL/GenBank/DDBJ whole genome shotgun (WGS) entry which is preliminary data.</text>
</comment>
<organism evidence="6 7">
    <name type="scientific">Pseudoduganella ginsengisoli</name>
    <dbReference type="NCBI Taxonomy" id="1462440"/>
    <lineage>
        <taxon>Bacteria</taxon>
        <taxon>Pseudomonadati</taxon>
        <taxon>Pseudomonadota</taxon>
        <taxon>Betaproteobacteria</taxon>
        <taxon>Burkholderiales</taxon>
        <taxon>Oxalobacteraceae</taxon>
        <taxon>Telluria group</taxon>
        <taxon>Pseudoduganella</taxon>
    </lineage>
</organism>
<protein>
    <submittedName>
        <fullName evidence="6">Helix-turn-helix domain-containing protein</fullName>
    </submittedName>
</protein>
<name>A0A6L6PZ24_9BURK</name>
<dbReference type="InterPro" id="IPR000595">
    <property type="entry name" value="cNMP-bd_dom"/>
</dbReference>
<reference evidence="6 7" key="1">
    <citation type="submission" date="2019-11" db="EMBL/GenBank/DDBJ databases">
        <title>Type strains purchased from KCTC, JCM and DSMZ.</title>
        <authorList>
            <person name="Lu H."/>
        </authorList>
    </citation>
    <scope>NUCLEOTIDE SEQUENCE [LARGE SCALE GENOMIC DNA]</scope>
    <source>
        <strain evidence="6 7">KCTC 42409</strain>
    </source>
</reference>
<dbReference type="Gene3D" id="1.10.10.10">
    <property type="entry name" value="Winged helix-like DNA-binding domain superfamily/Winged helix DNA-binding domain"/>
    <property type="match status" value="1"/>
</dbReference>
<evidence type="ECO:0000256" key="1">
    <source>
        <dbReference type="ARBA" id="ARBA00023015"/>
    </source>
</evidence>
<dbReference type="AlphaFoldDB" id="A0A6L6PZ24"/>
<dbReference type="Pfam" id="PF00027">
    <property type="entry name" value="cNMP_binding"/>
    <property type="match status" value="1"/>
</dbReference>
<dbReference type="GO" id="GO:0006355">
    <property type="term" value="P:regulation of DNA-templated transcription"/>
    <property type="evidence" value="ECO:0007669"/>
    <property type="project" value="InterPro"/>
</dbReference>
<feature type="compositionally biased region" description="Pro residues" evidence="4">
    <location>
        <begin position="1"/>
        <end position="12"/>
    </location>
</feature>
<feature type="domain" description="HTH crp-type" evidence="5">
    <location>
        <begin position="183"/>
        <end position="256"/>
    </location>
</feature>
<dbReference type="InterPro" id="IPR036388">
    <property type="entry name" value="WH-like_DNA-bd_sf"/>
</dbReference>
<keyword evidence="3" id="KW-0804">Transcription</keyword>
<dbReference type="SMART" id="SM00419">
    <property type="entry name" value="HTH_CRP"/>
    <property type="match status" value="1"/>
</dbReference>
<dbReference type="InterPro" id="IPR014710">
    <property type="entry name" value="RmlC-like_jellyroll"/>
</dbReference>
<dbReference type="SUPFAM" id="SSF51206">
    <property type="entry name" value="cAMP-binding domain-like"/>
    <property type="match status" value="1"/>
</dbReference>
<evidence type="ECO:0000256" key="4">
    <source>
        <dbReference type="SAM" id="MobiDB-lite"/>
    </source>
</evidence>
<dbReference type="EMBL" id="WNLA01000004">
    <property type="protein sequence ID" value="MTW02419.1"/>
    <property type="molecule type" value="Genomic_DNA"/>
</dbReference>
<dbReference type="PRINTS" id="PR00034">
    <property type="entry name" value="HTHCRP"/>
</dbReference>
<evidence type="ECO:0000256" key="2">
    <source>
        <dbReference type="ARBA" id="ARBA00023125"/>
    </source>
</evidence>
<dbReference type="GO" id="GO:0003677">
    <property type="term" value="F:DNA binding"/>
    <property type="evidence" value="ECO:0007669"/>
    <property type="project" value="UniProtKB-KW"/>
</dbReference>
<dbReference type="Gene3D" id="2.60.120.10">
    <property type="entry name" value="Jelly Rolls"/>
    <property type="match status" value="1"/>
</dbReference>